<proteinExistence type="predicted"/>
<dbReference type="Pfam" id="PF04233">
    <property type="entry name" value="Phage_Mu_F"/>
    <property type="match status" value="1"/>
</dbReference>
<dbReference type="Pfam" id="PF18812">
    <property type="entry name" value="PBECR3"/>
    <property type="match status" value="1"/>
</dbReference>
<dbReference type="InterPro" id="IPR006528">
    <property type="entry name" value="Phage_head_morphogenesis_dom"/>
</dbReference>
<reference evidence="3 4" key="1">
    <citation type="submission" date="2018-12" db="EMBL/GenBank/DDBJ databases">
        <authorList>
            <consortium name="Pathogen Informatics"/>
        </authorList>
    </citation>
    <scope>NUCLEOTIDE SEQUENCE [LARGE SCALE GENOMIC DNA]</scope>
    <source>
        <strain evidence="3 4">NCTC12871</strain>
    </source>
</reference>
<dbReference type="OrthoDB" id="9813502at2"/>
<evidence type="ECO:0000313" key="4">
    <source>
        <dbReference type="Proteomes" id="UP000279799"/>
    </source>
</evidence>
<gene>
    <name evidence="3" type="ORF">NCTC12871_01222</name>
</gene>
<sequence length="421" mass="48388">MNTGFSFDLTPTEAIAFLRNKARLAQKLNLPGMQASARANATRIRNLTSLEMTSDIYNSLAHAREQGIPFHQWKKNIMAEFERKGWVVPRTKGKEVDIVDPKTGEIFGTPRRLALIYRVNTTNALQAARYQQFMDNVDSRPYWQYVAILDSRTRPTHSAMHGKVFRYDDPFWTIFYPPNGFNCRCTVRSFSKRDLQRRGLKATPSDGQLEKSDLDGSVTYRYGKNNVFKADKGFDYNVGRTAYKPNLNLYPAPLAQQFAKVDMTGAEFRFAYERIEQAVKTIIQGNQRGKKLNSEQLLKIRNHLSREYKFAAGVLSTKNQGLLKSDTRTVWLSDDSLIKQANSRKGDKYFDIESYGLLPEIIDSPDHILQVTDLVGRFILIKNDFLVVVKVIGGKEIFVLSYRKVENKEILNLMRRETVLR</sequence>
<evidence type="ECO:0000259" key="2">
    <source>
        <dbReference type="Pfam" id="PF18812"/>
    </source>
</evidence>
<feature type="domain" description="Phage-Barnase-EndoU-ColicinE5/D-RelE like nuclease 3" evidence="2">
    <location>
        <begin position="309"/>
        <end position="411"/>
    </location>
</feature>
<dbReference type="EMBL" id="LR134510">
    <property type="protein sequence ID" value="VEJ09739.1"/>
    <property type="molecule type" value="Genomic_DNA"/>
</dbReference>
<name>A0A448TUY5_9PAST</name>
<organism evidence="3 4">
    <name type="scientific">Actinobacillus delphinicola</name>
    <dbReference type="NCBI Taxonomy" id="51161"/>
    <lineage>
        <taxon>Bacteria</taxon>
        <taxon>Pseudomonadati</taxon>
        <taxon>Pseudomonadota</taxon>
        <taxon>Gammaproteobacteria</taxon>
        <taxon>Pasteurellales</taxon>
        <taxon>Pasteurellaceae</taxon>
        <taxon>Actinobacillus</taxon>
    </lineage>
</organism>
<evidence type="ECO:0000259" key="1">
    <source>
        <dbReference type="Pfam" id="PF04233"/>
    </source>
</evidence>
<protein>
    <submittedName>
        <fullName evidence="3">Phage head morphogenesis protein, SPP1 gp7 family</fullName>
    </submittedName>
</protein>
<dbReference type="RefSeq" id="WP_126599912.1">
    <property type="nucleotide sequence ID" value="NZ_LR134510.1"/>
</dbReference>
<dbReference type="AlphaFoldDB" id="A0A448TUY5"/>
<keyword evidence="4" id="KW-1185">Reference proteome</keyword>
<feature type="domain" description="Phage head morphogenesis" evidence="1">
    <location>
        <begin position="56"/>
        <end position="187"/>
    </location>
</feature>
<dbReference type="InterPro" id="IPR041301">
    <property type="entry name" value="PBECR3"/>
</dbReference>
<accession>A0A448TUY5</accession>
<dbReference type="NCBIfam" id="TIGR01641">
    <property type="entry name" value="phageSPP1_gp7"/>
    <property type="match status" value="1"/>
</dbReference>
<dbReference type="Proteomes" id="UP000279799">
    <property type="component" value="Chromosome"/>
</dbReference>
<dbReference type="KEGG" id="adp:NCTC12871_01222"/>
<evidence type="ECO:0000313" key="3">
    <source>
        <dbReference type="EMBL" id="VEJ09739.1"/>
    </source>
</evidence>